<dbReference type="PANTHER" id="PTHR16074">
    <property type="entry name" value="BARDET-BIEDL SYNDROME 7 PROTEIN"/>
    <property type="match status" value="1"/>
</dbReference>
<evidence type="ECO:0000313" key="5">
    <source>
        <dbReference type="Proteomes" id="UP001153148"/>
    </source>
</evidence>
<feature type="domain" description="BBS7 helical hairpin" evidence="1">
    <location>
        <begin position="214"/>
        <end position="288"/>
    </location>
</feature>
<reference evidence="4" key="1">
    <citation type="submission" date="2021-03" db="EMBL/GenBank/DDBJ databases">
        <authorList>
            <person name="Tran Van P."/>
        </authorList>
    </citation>
    <scope>NUCLEOTIDE SEQUENCE</scope>
</reference>
<evidence type="ECO:0000259" key="3">
    <source>
        <dbReference type="Pfam" id="PF23361"/>
    </source>
</evidence>
<feature type="domain" description="BBS7 GAE" evidence="2">
    <location>
        <begin position="1"/>
        <end position="101"/>
    </location>
</feature>
<dbReference type="Pfam" id="PF23361">
    <property type="entry name" value="BBS7_pf"/>
    <property type="match status" value="1"/>
</dbReference>
<dbReference type="InterPro" id="IPR056334">
    <property type="entry name" value="BBS7_GAE_dom"/>
</dbReference>
<protein>
    <submittedName>
        <fullName evidence="4">Uncharacterized protein</fullName>
    </submittedName>
</protein>
<dbReference type="Proteomes" id="UP001153148">
    <property type="component" value="Unassembled WGS sequence"/>
</dbReference>
<dbReference type="PANTHER" id="PTHR16074:SF4">
    <property type="entry name" value="BARDET-BIEDL SYNDROME 7 PROTEIN"/>
    <property type="match status" value="1"/>
</dbReference>
<organism evidence="4 5">
    <name type="scientific">Timema podura</name>
    <name type="common">Walking stick</name>
    <dbReference type="NCBI Taxonomy" id="61482"/>
    <lineage>
        <taxon>Eukaryota</taxon>
        <taxon>Metazoa</taxon>
        <taxon>Ecdysozoa</taxon>
        <taxon>Arthropoda</taxon>
        <taxon>Hexapoda</taxon>
        <taxon>Insecta</taxon>
        <taxon>Pterygota</taxon>
        <taxon>Neoptera</taxon>
        <taxon>Polyneoptera</taxon>
        <taxon>Phasmatodea</taxon>
        <taxon>Timematodea</taxon>
        <taxon>Timematoidea</taxon>
        <taxon>Timematidae</taxon>
        <taxon>Timema</taxon>
    </lineage>
</organism>
<keyword evidence="5" id="KW-1185">Reference proteome</keyword>
<dbReference type="Pfam" id="PF23360">
    <property type="entry name" value="BBS7_GAE"/>
    <property type="match status" value="1"/>
</dbReference>
<proteinExistence type="predicted"/>
<evidence type="ECO:0000259" key="1">
    <source>
        <dbReference type="Pfam" id="PF23349"/>
    </source>
</evidence>
<gene>
    <name evidence="4" type="ORF">TPAB3V08_LOCUS9184</name>
</gene>
<comment type="caution">
    <text evidence="4">The sequence shown here is derived from an EMBL/GenBank/DDBJ whole genome shotgun (WGS) entry which is preliminary data.</text>
</comment>
<feature type="non-terminal residue" evidence="4">
    <location>
        <position position="297"/>
    </location>
</feature>
<accession>A0ABN7P3C3</accession>
<dbReference type="EMBL" id="CAJPIN010019252">
    <property type="protein sequence ID" value="CAG2062232.1"/>
    <property type="molecule type" value="Genomic_DNA"/>
</dbReference>
<feature type="domain" description="BBS7 platform" evidence="3">
    <location>
        <begin position="109"/>
        <end position="210"/>
    </location>
</feature>
<sequence>MILNKEDASYSLMLEVQTPIDNVLIQSDVPLDLLDVERNSAVVSYSDCDPSSGNYLLATYRCQMNTTRLELKIRTIEGQHGTLRAYITPLVQPKCCQVRMYQIKPLSLHTRCHSFDLMRPYNILGLKGAFSLAEIHSWVSFCLPEIPEKPTTGEKATFIFVSTFLGTMLQCTYWKGEAEFRSDNISTISILKDILTKEATKKKIKLEILCAVNDDGIPHTLKLLHPKLEAQLELAKKITLLEALKELEAHEGGSSCLIPEYRDILEKEKLLQAEYKKQPAHLDRLYGRFTSKNNTLS</sequence>
<dbReference type="InterPro" id="IPR056335">
    <property type="entry name" value="BBS7_hairpin"/>
</dbReference>
<evidence type="ECO:0000259" key="2">
    <source>
        <dbReference type="Pfam" id="PF23360"/>
    </source>
</evidence>
<name>A0ABN7P3C3_TIMPD</name>
<dbReference type="InterPro" id="IPR056333">
    <property type="entry name" value="BBS7_pf_dom"/>
</dbReference>
<dbReference type="Pfam" id="PF23349">
    <property type="entry name" value="BBS7_hp"/>
    <property type="match status" value="1"/>
</dbReference>
<evidence type="ECO:0000313" key="4">
    <source>
        <dbReference type="EMBL" id="CAG2062232.1"/>
    </source>
</evidence>